<dbReference type="KEGG" id="taqu:KDW03_03705"/>
<dbReference type="PANTHER" id="PTHR34203">
    <property type="entry name" value="METHYLTRANSFERASE, FKBM FAMILY PROTEIN"/>
    <property type="match status" value="1"/>
</dbReference>
<accession>A0AAX3BEZ3</accession>
<dbReference type="NCBIfam" id="TIGR01444">
    <property type="entry name" value="fkbM_fam"/>
    <property type="match status" value="1"/>
</dbReference>
<dbReference type="GO" id="GO:0032259">
    <property type="term" value="P:methylation"/>
    <property type="evidence" value="ECO:0007669"/>
    <property type="project" value="UniProtKB-KW"/>
</dbReference>
<dbReference type="CDD" id="cd02440">
    <property type="entry name" value="AdoMet_MTases"/>
    <property type="match status" value="1"/>
</dbReference>
<dbReference type="InterPro" id="IPR029063">
    <property type="entry name" value="SAM-dependent_MTases_sf"/>
</dbReference>
<evidence type="ECO:0000313" key="2">
    <source>
        <dbReference type="EMBL" id="URA10918.1"/>
    </source>
</evidence>
<dbReference type="InterPro" id="IPR006342">
    <property type="entry name" value="FkbM_mtfrase"/>
</dbReference>
<reference evidence="2" key="2">
    <citation type="submission" date="2022-06" db="EMBL/GenBank/DDBJ databases">
        <title>Thermospira aquatica gen. nov., sp. nov.</title>
        <authorList>
            <person name="Ben Ali Gam Z."/>
            <person name="Labat M."/>
        </authorList>
    </citation>
    <scope>NUCLEOTIDE SEQUENCE</scope>
    <source>
        <strain evidence="2">F1F22</strain>
    </source>
</reference>
<protein>
    <submittedName>
        <fullName evidence="2">FkbM family methyltransferase</fullName>
    </submittedName>
</protein>
<dbReference type="GO" id="GO:0008168">
    <property type="term" value="F:methyltransferase activity"/>
    <property type="evidence" value="ECO:0007669"/>
    <property type="project" value="UniProtKB-KW"/>
</dbReference>
<dbReference type="InterPro" id="IPR052514">
    <property type="entry name" value="SAM-dependent_MTase"/>
</dbReference>
<gene>
    <name evidence="2" type="ORF">KDW03_03705</name>
</gene>
<keyword evidence="3" id="KW-1185">Reference proteome</keyword>
<evidence type="ECO:0000313" key="3">
    <source>
        <dbReference type="Proteomes" id="UP001056539"/>
    </source>
</evidence>
<keyword evidence="2" id="KW-0489">Methyltransferase</keyword>
<organism evidence="2 3">
    <name type="scientific">Thermospira aquatica</name>
    <dbReference type="NCBI Taxonomy" id="2828656"/>
    <lineage>
        <taxon>Bacteria</taxon>
        <taxon>Pseudomonadati</taxon>
        <taxon>Spirochaetota</taxon>
        <taxon>Spirochaetia</taxon>
        <taxon>Brevinematales</taxon>
        <taxon>Thermospiraceae</taxon>
        <taxon>Thermospira</taxon>
    </lineage>
</organism>
<dbReference type="Pfam" id="PF05050">
    <property type="entry name" value="Methyltransf_21"/>
    <property type="match status" value="1"/>
</dbReference>
<evidence type="ECO:0000259" key="1">
    <source>
        <dbReference type="Pfam" id="PF05050"/>
    </source>
</evidence>
<proteinExistence type="predicted"/>
<dbReference type="AlphaFoldDB" id="A0AAX3BEZ3"/>
<feature type="domain" description="Methyltransferase FkbM" evidence="1">
    <location>
        <begin position="85"/>
        <end position="248"/>
    </location>
</feature>
<dbReference type="RefSeq" id="WP_271436050.1">
    <property type="nucleotide sequence ID" value="NZ_CP073355.1"/>
</dbReference>
<sequence length="271" mass="30909">MDWYHILRRGYHALPESGLKRFLVGVVYKTLHRAFISSYHYNKKEKLWEIVTSDGIRLLSRKDFDPAPLSDREISSLSPGQNVLDLGGNIGMVAIYMAKKVGPDGHIWVYEPDRKNQQLLKEHIAINEITNITVVPYGVWNQSGTLTFYEGGTYTSSFVKTNYIDEKPSHYQAVSIPVVTLDEEMERFGWKKLDFIKMDIEGSEVAALQGAKNLLSKLSPSLLIETHSAEGKTTAEEVKRFLLDLGYTLEEKARETYPTIIAYKSFSRRQP</sequence>
<reference evidence="2" key="1">
    <citation type="submission" date="2021-04" db="EMBL/GenBank/DDBJ databases">
        <authorList>
            <person name="Postec A."/>
        </authorList>
    </citation>
    <scope>NUCLEOTIDE SEQUENCE</scope>
    <source>
        <strain evidence="2">F1F22</strain>
    </source>
</reference>
<dbReference type="SUPFAM" id="SSF53335">
    <property type="entry name" value="S-adenosyl-L-methionine-dependent methyltransferases"/>
    <property type="match status" value="1"/>
</dbReference>
<name>A0AAX3BEZ3_9SPIR</name>
<dbReference type="Gene3D" id="3.40.50.150">
    <property type="entry name" value="Vaccinia Virus protein VP39"/>
    <property type="match status" value="1"/>
</dbReference>
<dbReference type="Proteomes" id="UP001056539">
    <property type="component" value="Chromosome"/>
</dbReference>
<dbReference type="PANTHER" id="PTHR34203:SF15">
    <property type="entry name" value="SLL1173 PROTEIN"/>
    <property type="match status" value="1"/>
</dbReference>
<dbReference type="EMBL" id="CP073355">
    <property type="protein sequence ID" value="URA10918.1"/>
    <property type="molecule type" value="Genomic_DNA"/>
</dbReference>
<keyword evidence="2" id="KW-0808">Transferase</keyword>